<keyword evidence="1" id="KW-1133">Transmembrane helix</keyword>
<dbReference type="AlphaFoldDB" id="A0A939JYV7"/>
<name>A0A939JYV7_9BACT</name>
<proteinExistence type="predicted"/>
<gene>
    <name evidence="2" type="ORF">J2I48_25560</name>
</gene>
<reference evidence="2 3" key="1">
    <citation type="submission" date="2021-03" db="EMBL/GenBank/DDBJ databases">
        <title>Fibrella sp. HMF5036 genome sequencing and assembly.</title>
        <authorList>
            <person name="Kang H."/>
            <person name="Kim H."/>
            <person name="Bae S."/>
            <person name="Joh K."/>
        </authorList>
    </citation>
    <scope>NUCLEOTIDE SEQUENCE [LARGE SCALE GENOMIC DNA]</scope>
    <source>
        <strain evidence="2 3">HMF5036</strain>
    </source>
</reference>
<keyword evidence="1" id="KW-0812">Transmembrane</keyword>
<sequence>MKSALLGIALFFKRPNIINRLILGGGAAMLAWLWFIPDLTYNLTLKNPPKMTIDQVVKTPTDQLPRYIVLTDAMMSRSEQSSDALFAQSAIQALSPQAKEALRGKLKVLSYGYVMEQSVKKNDTTMSAIYYPVYPKTDSKENTIHSASGLTANIVIKDSKATEAQLKDDVYFKDSTFTFSGEFDGQLVTGELKRLLDESGYQVSNKAVVLQKGNTPIALGASIFLTVAALFVAFFVLLSFVPTNMLYRWLGFEPEIVRVEV</sequence>
<dbReference type="Proteomes" id="UP000664795">
    <property type="component" value="Unassembled WGS sequence"/>
</dbReference>
<accession>A0A939JYV7</accession>
<feature type="transmembrane region" description="Helical" evidence="1">
    <location>
        <begin position="217"/>
        <end position="241"/>
    </location>
</feature>
<evidence type="ECO:0000313" key="2">
    <source>
        <dbReference type="EMBL" id="MBO0934402.1"/>
    </source>
</evidence>
<evidence type="ECO:0000256" key="1">
    <source>
        <dbReference type="SAM" id="Phobius"/>
    </source>
</evidence>
<evidence type="ECO:0000313" key="3">
    <source>
        <dbReference type="Proteomes" id="UP000664795"/>
    </source>
</evidence>
<feature type="transmembrane region" description="Helical" evidence="1">
    <location>
        <begin position="21"/>
        <end position="37"/>
    </location>
</feature>
<keyword evidence="1" id="KW-0472">Membrane</keyword>
<comment type="caution">
    <text evidence="2">The sequence shown here is derived from an EMBL/GenBank/DDBJ whole genome shotgun (WGS) entry which is preliminary data.</text>
</comment>
<keyword evidence="3" id="KW-1185">Reference proteome</keyword>
<protein>
    <submittedName>
        <fullName evidence="2">Uncharacterized protein</fullName>
    </submittedName>
</protein>
<organism evidence="2 3">
    <name type="scientific">Fibrella aquatilis</name>
    <dbReference type="NCBI Taxonomy" id="2817059"/>
    <lineage>
        <taxon>Bacteria</taxon>
        <taxon>Pseudomonadati</taxon>
        <taxon>Bacteroidota</taxon>
        <taxon>Cytophagia</taxon>
        <taxon>Cytophagales</taxon>
        <taxon>Spirosomataceae</taxon>
        <taxon>Fibrella</taxon>
    </lineage>
</organism>
<dbReference type="RefSeq" id="WP_207338368.1">
    <property type="nucleotide sequence ID" value="NZ_JAFMYU010000031.1"/>
</dbReference>
<dbReference type="EMBL" id="JAFMYU010000031">
    <property type="protein sequence ID" value="MBO0934402.1"/>
    <property type="molecule type" value="Genomic_DNA"/>
</dbReference>